<evidence type="ECO:0000313" key="2">
    <source>
        <dbReference type="EMBL" id="OAX78952.1"/>
    </source>
</evidence>
<reference evidence="2 3" key="1">
    <citation type="submission" date="2015-07" db="EMBL/GenBank/DDBJ databases">
        <title>Emmonsia species relationships and genome sequence.</title>
        <authorList>
            <person name="Cuomo C.A."/>
            <person name="Schwartz I.S."/>
            <person name="Kenyon C."/>
            <person name="de Hoog G.S."/>
            <person name="Govender N.P."/>
            <person name="Botha A."/>
            <person name="Moreno L."/>
            <person name="de Vries M."/>
            <person name="Munoz J.F."/>
            <person name="Stielow J.B."/>
        </authorList>
    </citation>
    <scope>NUCLEOTIDE SEQUENCE [LARGE SCALE GENOMIC DNA]</scope>
    <source>
        <strain evidence="2 3">CBS 136260</strain>
    </source>
</reference>
<dbReference type="AlphaFoldDB" id="A0A1B7NQ60"/>
<dbReference type="Proteomes" id="UP000091918">
    <property type="component" value="Unassembled WGS sequence"/>
</dbReference>
<sequence length="109" mass="12745">MKIKKERKQKELDQTYLWTSNLVTIRGEKTSKRYGEANRERQMEQETGIHEHRENQTDLCNSNSIWDIAKSRWKDPLAKYTAAGVDGRVEEISHPCRNNRNADRAAGTR</sequence>
<proteinExistence type="predicted"/>
<organism evidence="2 3">
    <name type="scientific">Emergomyces africanus</name>
    <dbReference type="NCBI Taxonomy" id="1955775"/>
    <lineage>
        <taxon>Eukaryota</taxon>
        <taxon>Fungi</taxon>
        <taxon>Dikarya</taxon>
        <taxon>Ascomycota</taxon>
        <taxon>Pezizomycotina</taxon>
        <taxon>Eurotiomycetes</taxon>
        <taxon>Eurotiomycetidae</taxon>
        <taxon>Onygenales</taxon>
        <taxon>Ajellomycetaceae</taxon>
        <taxon>Emergomyces</taxon>
    </lineage>
</organism>
<gene>
    <name evidence="2" type="ORF">ACJ72_06736</name>
</gene>
<accession>A0A1B7NQ60</accession>
<keyword evidence="3" id="KW-1185">Reference proteome</keyword>
<evidence type="ECO:0000313" key="3">
    <source>
        <dbReference type="Proteomes" id="UP000091918"/>
    </source>
</evidence>
<dbReference type="EMBL" id="LGUA01001229">
    <property type="protein sequence ID" value="OAX78952.1"/>
    <property type="molecule type" value="Genomic_DNA"/>
</dbReference>
<protein>
    <submittedName>
        <fullName evidence="2">Uncharacterized protein</fullName>
    </submittedName>
</protein>
<feature type="region of interest" description="Disordered" evidence="1">
    <location>
        <begin position="29"/>
        <end position="52"/>
    </location>
</feature>
<evidence type="ECO:0000256" key="1">
    <source>
        <dbReference type="SAM" id="MobiDB-lite"/>
    </source>
</evidence>
<comment type="caution">
    <text evidence="2">The sequence shown here is derived from an EMBL/GenBank/DDBJ whole genome shotgun (WGS) entry which is preliminary data.</text>
</comment>
<name>A0A1B7NQ60_9EURO</name>